<evidence type="ECO:0000256" key="1">
    <source>
        <dbReference type="ARBA" id="ARBA00004127"/>
    </source>
</evidence>
<evidence type="ECO:0000256" key="2">
    <source>
        <dbReference type="ARBA" id="ARBA00022692"/>
    </source>
</evidence>
<evidence type="ECO:0000259" key="6">
    <source>
        <dbReference type="Pfam" id="PF06803"/>
    </source>
</evidence>
<evidence type="ECO:0000313" key="7">
    <source>
        <dbReference type="EMBL" id="QDP96789.1"/>
    </source>
</evidence>
<proteinExistence type="predicted"/>
<sequence>MWWQLIISVAAGLAVVYLLLLGLLWWSARRSGDRVRLREGLRLLPDLIRLLRRLAADPDLPTGVRVRLVLLLAYLLCPIDLVPDFVPVLGYADDAIVVLIALRSVTRRAGPDALDRHWPGTPEGLAAVRRFAGLPAG</sequence>
<gene>
    <name evidence="7" type="ORF">FOE78_13520</name>
</gene>
<evidence type="ECO:0000256" key="3">
    <source>
        <dbReference type="ARBA" id="ARBA00022989"/>
    </source>
</evidence>
<dbReference type="AlphaFoldDB" id="A0A516Q028"/>
<keyword evidence="4 5" id="KW-0472">Membrane</keyword>
<dbReference type="GO" id="GO:0012505">
    <property type="term" value="C:endomembrane system"/>
    <property type="evidence" value="ECO:0007669"/>
    <property type="project" value="UniProtKB-SubCell"/>
</dbReference>
<dbReference type="EMBL" id="CP041692">
    <property type="protein sequence ID" value="QDP96789.1"/>
    <property type="molecule type" value="Genomic_DNA"/>
</dbReference>
<evidence type="ECO:0000256" key="5">
    <source>
        <dbReference type="SAM" id="Phobius"/>
    </source>
</evidence>
<dbReference type="Pfam" id="PF06803">
    <property type="entry name" value="DUF1232"/>
    <property type="match status" value="1"/>
</dbReference>
<dbReference type="RefSeq" id="WP_143986751.1">
    <property type="nucleotide sequence ID" value="NZ_CP041692.1"/>
</dbReference>
<organism evidence="7 8">
    <name type="scientific">Microlunatus elymi</name>
    <dbReference type="NCBI Taxonomy" id="2596828"/>
    <lineage>
        <taxon>Bacteria</taxon>
        <taxon>Bacillati</taxon>
        <taxon>Actinomycetota</taxon>
        <taxon>Actinomycetes</taxon>
        <taxon>Propionibacteriales</taxon>
        <taxon>Propionibacteriaceae</taxon>
        <taxon>Microlunatus</taxon>
    </lineage>
</organism>
<dbReference type="OrthoDB" id="9804184at2"/>
<feature type="domain" description="DUF1232" evidence="6">
    <location>
        <begin position="65"/>
        <end position="99"/>
    </location>
</feature>
<reference evidence="7 8" key="1">
    <citation type="submission" date="2019-07" db="EMBL/GenBank/DDBJ databases">
        <title>Microlunatus dokdonensis sp. nov. isolated from the rhizospheric soil of the wild plant Elymus tsukushiensis.</title>
        <authorList>
            <person name="Ghim S.-Y."/>
            <person name="Hwang Y.-J."/>
            <person name="Son J.-S."/>
            <person name="Shin J.-H."/>
        </authorList>
    </citation>
    <scope>NUCLEOTIDE SEQUENCE [LARGE SCALE GENOMIC DNA]</scope>
    <source>
        <strain evidence="7 8">KUDC0627</strain>
    </source>
</reference>
<evidence type="ECO:0000313" key="8">
    <source>
        <dbReference type="Proteomes" id="UP000319263"/>
    </source>
</evidence>
<dbReference type="InterPro" id="IPR010652">
    <property type="entry name" value="DUF1232"/>
</dbReference>
<evidence type="ECO:0000256" key="4">
    <source>
        <dbReference type="ARBA" id="ARBA00023136"/>
    </source>
</evidence>
<comment type="subcellular location">
    <subcellularLocation>
        <location evidence="1">Endomembrane system</location>
        <topology evidence="1">Multi-pass membrane protein</topology>
    </subcellularLocation>
</comment>
<keyword evidence="3 5" id="KW-1133">Transmembrane helix</keyword>
<keyword evidence="8" id="KW-1185">Reference proteome</keyword>
<dbReference type="Proteomes" id="UP000319263">
    <property type="component" value="Chromosome"/>
</dbReference>
<accession>A0A516Q028</accession>
<dbReference type="KEGG" id="mik:FOE78_13520"/>
<protein>
    <submittedName>
        <fullName evidence="7">DUF1232 domain-containing protein</fullName>
    </submittedName>
</protein>
<feature type="transmembrane region" description="Helical" evidence="5">
    <location>
        <begin position="6"/>
        <end position="28"/>
    </location>
</feature>
<name>A0A516Q028_9ACTN</name>
<keyword evidence="2 5" id="KW-0812">Transmembrane</keyword>